<sequence length="89" mass="9811">MAIKFIHYTRRRYLHRARPKKQASGHLHSSAGDSPYRVSCDARSGLQTKVFDITDYCALCLLPSSNSTSDSFSLPLSPPKLPSPSSIST</sequence>
<keyword evidence="3" id="KW-1185">Reference proteome</keyword>
<evidence type="ECO:0000313" key="2">
    <source>
        <dbReference type="EMBL" id="GFO24831.1"/>
    </source>
</evidence>
<dbReference type="EMBL" id="BLXT01005657">
    <property type="protein sequence ID" value="GFO24831.1"/>
    <property type="molecule type" value="Genomic_DNA"/>
</dbReference>
<accession>A0AAV4BWD1</accession>
<evidence type="ECO:0000256" key="1">
    <source>
        <dbReference type="SAM" id="MobiDB-lite"/>
    </source>
</evidence>
<protein>
    <submittedName>
        <fullName evidence="2">Uncharacterized protein</fullName>
    </submittedName>
</protein>
<comment type="caution">
    <text evidence="2">The sequence shown here is derived from an EMBL/GenBank/DDBJ whole genome shotgun (WGS) entry which is preliminary data.</text>
</comment>
<proteinExistence type="predicted"/>
<name>A0AAV4BWD1_9GAST</name>
<feature type="region of interest" description="Disordered" evidence="1">
    <location>
        <begin position="16"/>
        <end position="35"/>
    </location>
</feature>
<organism evidence="2 3">
    <name type="scientific">Plakobranchus ocellatus</name>
    <dbReference type="NCBI Taxonomy" id="259542"/>
    <lineage>
        <taxon>Eukaryota</taxon>
        <taxon>Metazoa</taxon>
        <taxon>Spiralia</taxon>
        <taxon>Lophotrochozoa</taxon>
        <taxon>Mollusca</taxon>
        <taxon>Gastropoda</taxon>
        <taxon>Heterobranchia</taxon>
        <taxon>Euthyneura</taxon>
        <taxon>Panpulmonata</taxon>
        <taxon>Sacoglossa</taxon>
        <taxon>Placobranchoidea</taxon>
        <taxon>Plakobranchidae</taxon>
        <taxon>Plakobranchus</taxon>
    </lineage>
</organism>
<feature type="region of interest" description="Disordered" evidence="1">
    <location>
        <begin position="66"/>
        <end position="89"/>
    </location>
</feature>
<gene>
    <name evidence="2" type="ORF">PoB_005133600</name>
</gene>
<feature type="compositionally biased region" description="Low complexity" evidence="1">
    <location>
        <begin position="66"/>
        <end position="75"/>
    </location>
</feature>
<reference evidence="2 3" key="1">
    <citation type="journal article" date="2021" name="Elife">
        <title>Chloroplast acquisition without the gene transfer in kleptoplastic sea slugs, Plakobranchus ocellatus.</title>
        <authorList>
            <person name="Maeda T."/>
            <person name="Takahashi S."/>
            <person name="Yoshida T."/>
            <person name="Shimamura S."/>
            <person name="Takaki Y."/>
            <person name="Nagai Y."/>
            <person name="Toyoda A."/>
            <person name="Suzuki Y."/>
            <person name="Arimoto A."/>
            <person name="Ishii H."/>
            <person name="Satoh N."/>
            <person name="Nishiyama T."/>
            <person name="Hasebe M."/>
            <person name="Maruyama T."/>
            <person name="Minagawa J."/>
            <person name="Obokata J."/>
            <person name="Shigenobu S."/>
        </authorList>
    </citation>
    <scope>NUCLEOTIDE SEQUENCE [LARGE SCALE GENOMIC DNA]</scope>
</reference>
<evidence type="ECO:0000313" key="3">
    <source>
        <dbReference type="Proteomes" id="UP000735302"/>
    </source>
</evidence>
<dbReference type="Proteomes" id="UP000735302">
    <property type="component" value="Unassembled WGS sequence"/>
</dbReference>
<dbReference type="AlphaFoldDB" id="A0AAV4BWD1"/>